<name>A0A0D8ZPQ9_9CYAN</name>
<dbReference type="PATRIC" id="fig|1618023.3.peg.312"/>
<reference evidence="1 2" key="1">
    <citation type="submission" date="2015-02" db="EMBL/GenBank/DDBJ databases">
        <title>Draft genome of a novel marine cyanobacterium (Chroococcales) isolated from South Atlantic Ocean.</title>
        <authorList>
            <person name="Rigonato J."/>
            <person name="Alvarenga D.O."/>
            <person name="Branco L.H."/>
            <person name="Varani A.M."/>
            <person name="Brandini F.P."/>
            <person name="Fiore M.F."/>
        </authorList>
    </citation>
    <scope>NUCLEOTIDE SEQUENCE [LARGE SCALE GENOMIC DNA]</scope>
    <source>
        <strain evidence="1 2">CENA595</strain>
    </source>
</reference>
<dbReference type="EMBL" id="JYON01000018">
    <property type="protein sequence ID" value="KJH70793.1"/>
    <property type="molecule type" value="Genomic_DNA"/>
</dbReference>
<proteinExistence type="predicted"/>
<sequence>MSTITVTGKVLGRSKPLFTNWRVPIPPIIGAGGEVLTLRILLTQIVLAEVAAFQTRQEQRRLIQVLSRAEIEQKVLLGKVDMGGEELNQEVDPQAAVANALQAFEDGIYFVFIDDVQQHKLDSEVVVNPDSQLMFLRLVPLVGG</sequence>
<dbReference type="AlphaFoldDB" id="A0A0D8ZPQ9"/>
<dbReference type="OrthoDB" id="9808343at2"/>
<dbReference type="RefSeq" id="WP_045055737.1">
    <property type="nucleotide sequence ID" value="NZ_CAWMDP010000005.1"/>
</dbReference>
<evidence type="ECO:0000313" key="2">
    <source>
        <dbReference type="Proteomes" id="UP000032452"/>
    </source>
</evidence>
<protein>
    <submittedName>
        <fullName evidence="1">Uncharacterized protein</fullName>
    </submittedName>
</protein>
<keyword evidence="2" id="KW-1185">Reference proteome</keyword>
<accession>A0A0D8ZPQ9</accession>
<organism evidence="1 2">
    <name type="scientific">Aliterella atlantica CENA595</name>
    <dbReference type="NCBI Taxonomy" id="1618023"/>
    <lineage>
        <taxon>Bacteria</taxon>
        <taxon>Bacillati</taxon>
        <taxon>Cyanobacteriota</taxon>
        <taxon>Cyanophyceae</taxon>
        <taxon>Chroococcidiopsidales</taxon>
        <taxon>Aliterellaceae</taxon>
        <taxon>Aliterella</taxon>
    </lineage>
</organism>
<comment type="caution">
    <text evidence="1">The sequence shown here is derived from an EMBL/GenBank/DDBJ whole genome shotgun (WGS) entry which is preliminary data.</text>
</comment>
<dbReference type="STRING" id="1618023.UH38_16345"/>
<gene>
    <name evidence="1" type="ORF">UH38_16345</name>
</gene>
<evidence type="ECO:0000313" key="1">
    <source>
        <dbReference type="EMBL" id="KJH70793.1"/>
    </source>
</evidence>
<dbReference type="Proteomes" id="UP000032452">
    <property type="component" value="Unassembled WGS sequence"/>
</dbReference>